<gene>
    <name evidence="2" type="ORF">RU93_GL000375</name>
</gene>
<feature type="transmembrane region" description="Helical" evidence="1">
    <location>
        <begin position="34"/>
        <end position="53"/>
    </location>
</feature>
<organism evidence="2 3">
    <name type="scientific">Enterococcus aquimarinus</name>
    <dbReference type="NCBI Taxonomy" id="328396"/>
    <lineage>
        <taxon>Bacteria</taxon>
        <taxon>Bacillati</taxon>
        <taxon>Bacillota</taxon>
        <taxon>Bacilli</taxon>
        <taxon>Lactobacillales</taxon>
        <taxon>Enterococcaceae</taxon>
        <taxon>Enterococcus</taxon>
    </lineage>
</organism>
<evidence type="ECO:0000256" key="1">
    <source>
        <dbReference type="SAM" id="Phobius"/>
    </source>
</evidence>
<dbReference type="AlphaFoldDB" id="A0A1L8QRH7"/>
<dbReference type="EMBL" id="JXKD01000010">
    <property type="protein sequence ID" value="OJG10125.1"/>
    <property type="molecule type" value="Genomic_DNA"/>
</dbReference>
<keyword evidence="1" id="KW-1133">Transmembrane helix</keyword>
<evidence type="ECO:0000313" key="3">
    <source>
        <dbReference type="Proteomes" id="UP000182149"/>
    </source>
</evidence>
<feature type="transmembrane region" description="Helical" evidence="1">
    <location>
        <begin position="59"/>
        <end position="78"/>
    </location>
</feature>
<sequence length="184" mass="22572">MIKKILFSWGDFVVSEYYHILSLYQQHRRYERKLFLFSLVLLVVTSLFVFGDFVRMNPFFIYLIAMGITFYYASRIRVEGKNYQHLKTFLRKYDPEILNHELLVFFIDYQLTNYFADEFGELLKRLKDDDLTNDEKAFENLETMITEIKKYYEYLSIDHQHEEEVELSLQWYKESIEKRKQDLL</sequence>
<keyword evidence="1" id="KW-0812">Transmembrane</keyword>
<reference evidence="2 3" key="1">
    <citation type="submission" date="2014-12" db="EMBL/GenBank/DDBJ databases">
        <title>Draft genome sequences of 29 type strains of Enterococci.</title>
        <authorList>
            <person name="Zhong Z."/>
            <person name="Sun Z."/>
            <person name="Liu W."/>
            <person name="Zhang W."/>
            <person name="Zhang H."/>
        </authorList>
    </citation>
    <scope>NUCLEOTIDE SEQUENCE [LARGE SCALE GENOMIC DNA]</scope>
    <source>
        <strain evidence="2 3">DSM 17690</strain>
    </source>
</reference>
<comment type="caution">
    <text evidence="2">The sequence shown here is derived from an EMBL/GenBank/DDBJ whole genome shotgun (WGS) entry which is preliminary data.</text>
</comment>
<name>A0A1L8QRH7_9ENTE</name>
<accession>A0A1L8QRH7</accession>
<protein>
    <submittedName>
        <fullName evidence="2">Uncharacterized protein</fullName>
    </submittedName>
</protein>
<keyword evidence="1" id="KW-0472">Membrane</keyword>
<evidence type="ECO:0000313" key="2">
    <source>
        <dbReference type="EMBL" id="OJG10125.1"/>
    </source>
</evidence>
<proteinExistence type="predicted"/>
<dbReference type="Proteomes" id="UP000182149">
    <property type="component" value="Unassembled WGS sequence"/>
</dbReference>
<keyword evidence="3" id="KW-1185">Reference proteome</keyword>